<dbReference type="EMBL" id="OK624603">
    <property type="protein sequence ID" value="UVW45034.1"/>
    <property type="molecule type" value="Genomic_DNA"/>
</dbReference>
<accession>A0AAE9NVN0</accession>
<name>A0AAE9NVN0_9VIRU</name>
<sequence length="122" mass="13550">MSVSQKDYLEALLNTNSLGAPSQGFIKDTEVSTSGQVSIQKSIIKQNNSIIELLVSLHKKLDKLQIEKDTQKSIDDLSEQLSKISLGSTSSTSAQAKKKTPFYVFKDPQLIFEEEKVKLLSM</sequence>
<proteinExistence type="predicted"/>
<evidence type="ECO:0000313" key="1">
    <source>
        <dbReference type="EMBL" id="UVW45034.1"/>
    </source>
</evidence>
<organism evidence="1 2">
    <name type="scientific">Pandanus badnavirus</name>
    <dbReference type="NCBI Taxonomy" id="2975548"/>
    <lineage>
        <taxon>Viruses</taxon>
        <taxon>Riboviria</taxon>
        <taxon>Pararnavirae</taxon>
        <taxon>Artverviricota</taxon>
        <taxon>Revtraviricetes</taxon>
        <taxon>Ortervirales</taxon>
        <taxon>Caulimoviridae</taxon>
        <taxon>Badnavirus</taxon>
    </lineage>
</organism>
<protein>
    <submittedName>
        <fullName evidence="1">ORF2</fullName>
    </submittedName>
</protein>
<dbReference type="Proteomes" id="UP001258088">
    <property type="component" value="Segment"/>
</dbReference>
<reference evidence="1" key="1">
    <citation type="submission" date="2021-10" db="EMBL/GenBank/DDBJ databases">
        <authorList>
            <person name="Alvarez-Quinto R."/>
            <person name="Grinstead S."/>
            <person name="Rott P."/>
            <person name="Mollov D."/>
        </authorList>
    </citation>
    <scope>NUCLEOTIDE SEQUENCE</scope>
    <source>
        <strain evidence="1">Florida</strain>
    </source>
</reference>
<evidence type="ECO:0000313" key="2">
    <source>
        <dbReference type="Proteomes" id="UP001258088"/>
    </source>
</evidence>
<keyword evidence="2" id="KW-1185">Reference proteome</keyword>